<dbReference type="Proteomes" id="UP000655868">
    <property type="component" value="Unassembled WGS sequence"/>
</dbReference>
<dbReference type="AlphaFoldDB" id="A0A934NMB6"/>
<sequence length="158" mass="17916">MAHYWSEYPLAETDDQVPGELPAGRYVSVIPNGHGALTAWVAGPHRCFRRPYPASAHPPVKVTRGHPGKEPEEVWFEPFTEEDLRMVNDDVNSYLAEAGVRPQPRGFEWNVLVPESIRDGEDLERALRAKNNYIEPTEVLTAIRRLYESVVRQIPPSS</sequence>
<protein>
    <submittedName>
        <fullName evidence="1">Uncharacterized protein</fullName>
    </submittedName>
</protein>
<accession>A0A934NMB6</accession>
<dbReference type="InterPro" id="IPR046000">
    <property type="entry name" value="DUF5956"/>
</dbReference>
<reference evidence="1" key="1">
    <citation type="submission" date="2020-12" db="EMBL/GenBank/DDBJ databases">
        <title>Antrihabitans popcorni sp. nov. and Antrihabitans auranticaus sp. nov., isolated from a larva cave.</title>
        <authorList>
            <person name="Lee S.D."/>
            <person name="Kim I.S."/>
        </authorList>
    </citation>
    <scope>NUCLEOTIDE SEQUENCE</scope>
    <source>
        <strain evidence="1">YC3-6</strain>
    </source>
</reference>
<evidence type="ECO:0000313" key="2">
    <source>
        <dbReference type="Proteomes" id="UP000655868"/>
    </source>
</evidence>
<comment type="caution">
    <text evidence="1">The sequence shown here is derived from an EMBL/GenBank/DDBJ whole genome shotgun (WGS) entry which is preliminary data.</text>
</comment>
<proteinExistence type="predicted"/>
<organism evidence="1 2">
    <name type="scientific">Antrihabitans stalagmiti</name>
    <dbReference type="NCBI Taxonomy" id="2799499"/>
    <lineage>
        <taxon>Bacteria</taxon>
        <taxon>Bacillati</taxon>
        <taxon>Actinomycetota</taxon>
        <taxon>Actinomycetes</taxon>
        <taxon>Mycobacteriales</taxon>
        <taxon>Nocardiaceae</taxon>
        <taxon>Antrihabitans</taxon>
    </lineage>
</organism>
<name>A0A934NMB6_9NOCA</name>
<gene>
    <name evidence="1" type="ORF">JGU71_02575</name>
</gene>
<dbReference type="RefSeq" id="WP_199701651.1">
    <property type="nucleotide sequence ID" value="NZ_JAEMNV010000001.1"/>
</dbReference>
<keyword evidence="2" id="KW-1185">Reference proteome</keyword>
<evidence type="ECO:0000313" key="1">
    <source>
        <dbReference type="EMBL" id="MBJ8337762.1"/>
    </source>
</evidence>
<dbReference type="EMBL" id="JAEMNV010000001">
    <property type="protein sequence ID" value="MBJ8337762.1"/>
    <property type="molecule type" value="Genomic_DNA"/>
</dbReference>
<dbReference type="Pfam" id="PF19381">
    <property type="entry name" value="DUF5956"/>
    <property type="match status" value="1"/>
</dbReference>